<comment type="subcellular location">
    <subcellularLocation>
        <location evidence="1">Nucleus</location>
    </subcellularLocation>
</comment>
<organism evidence="9 10">
    <name type="scientific">Xanthoceras sorbifolium</name>
    <dbReference type="NCBI Taxonomy" id="99658"/>
    <lineage>
        <taxon>Eukaryota</taxon>
        <taxon>Viridiplantae</taxon>
        <taxon>Streptophyta</taxon>
        <taxon>Embryophyta</taxon>
        <taxon>Tracheophyta</taxon>
        <taxon>Spermatophyta</taxon>
        <taxon>Magnoliopsida</taxon>
        <taxon>eudicotyledons</taxon>
        <taxon>Gunneridae</taxon>
        <taxon>Pentapetalae</taxon>
        <taxon>rosids</taxon>
        <taxon>malvids</taxon>
        <taxon>Sapindales</taxon>
        <taxon>Sapindaceae</taxon>
        <taxon>Xanthoceroideae</taxon>
        <taxon>Xanthoceras</taxon>
    </lineage>
</organism>
<evidence type="ECO:0000256" key="3">
    <source>
        <dbReference type="ARBA" id="ARBA00023125"/>
    </source>
</evidence>
<gene>
    <name evidence="8" type="ORF">JRO89_XS08G0152400</name>
    <name evidence="9" type="ORF">JRO89_XS08G0155200</name>
</gene>
<feature type="domain" description="TCP" evidence="7">
    <location>
        <begin position="29"/>
        <end position="83"/>
    </location>
</feature>
<accession>A0ABQ8HQ73</accession>
<feature type="region of interest" description="Disordered" evidence="6">
    <location>
        <begin position="1"/>
        <end position="43"/>
    </location>
</feature>
<evidence type="ECO:0000256" key="5">
    <source>
        <dbReference type="ARBA" id="ARBA00023242"/>
    </source>
</evidence>
<keyword evidence="3" id="KW-0238">DNA-binding</keyword>
<dbReference type="PANTHER" id="PTHR31072:SF218">
    <property type="entry name" value="TRANSCRIPTION FACTOR TCP11-RELATED"/>
    <property type="match status" value="1"/>
</dbReference>
<dbReference type="InterPro" id="IPR005333">
    <property type="entry name" value="Transcription_factor_TCP"/>
</dbReference>
<evidence type="ECO:0000313" key="9">
    <source>
        <dbReference type="EMBL" id="KAH7566412.1"/>
    </source>
</evidence>
<evidence type="ECO:0000313" key="8">
    <source>
        <dbReference type="EMBL" id="KAH7566395.1"/>
    </source>
</evidence>
<evidence type="ECO:0000256" key="2">
    <source>
        <dbReference type="ARBA" id="ARBA00023015"/>
    </source>
</evidence>
<name>A0ABQ8HQ73_9ROSI</name>
<dbReference type="EMBL" id="JAFEMO010000008">
    <property type="protein sequence ID" value="KAH7566412.1"/>
    <property type="molecule type" value="Genomic_DNA"/>
</dbReference>
<keyword evidence="4" id="KW-0804">Transcription</keyword>
<reference evidence="9 10" key="1">
    <citation type="submission" date="2021-02" db="EMBL/GenBank/DDBJ databases">
        <title>Plant Genome Project.</title>
        <authorList>
            <person name="Zhang R.-G."/>
        </authorList>
    </citation>
    <scope>NUCLEOTIDE SEQUENCE [LARGE SCALE GENOMIC DNA]</scope>
    <source>
        <tissue evidence="9">Leaves</tissue>
    </source>
</reference>
<keyword evidence="2" id="KW-0805">Transcription regulation</keyword>
<evidence type="ECO:0000259" key="7">
    <source>
        <dbReference type="PROSITE" id="PS51369"/>
    </source>
</evidence>
<sequence>MNPERTVTRSSMGGKRARPSSPNLTSKSNKDRHRKVDGRDRRVRLPPLCAARISQLTRELGLKTDGETIAWLLCQAEPSIIAATGTGVSFKFSDLYKNRRHGASNPLPPKTPCITNYGSPENGEDHYVVKSPPAQELPPFDHHHNEFDLLIPNFDTMAFTPFELSMFLAQLPMDDGKLGGYGDED</sequence>
<keyword evidence="10" id="KW-1185">Reference proteome</keyword>
<proteinExistence type="predicted"/>
<dbReference type="Pfam" id="PF03634">
    <property type="entry name" value="TCP"/>
    <property type="match status" value="1"/>
</dbReference>
<dbReference type="InterPro" id="IPR017887">
    <property type="entry name" value="TF_TCP_subgr"/>
</dbReference>
<feature type="compositionally biased region" description="Basic residues" evidence="6">
    <location>
        <begin position="30"/>
        <end position="43"/>
    </location>
</feature>
<evidence type="ECO:0000256" key="6">
    <source>
        <dbReference type="SAM" id="MobiDB-lite"/>
    </source>
</evidence>
<comment type="caution">
    <text evidence="9">The sequence shown here is derived from an EMBL/GenBank/DDBJ whole genome shotgun (WGS) entry which is preliminary data.</text>
</comment>
<evidence type="ECO:0000256" key="1">
    <source>
        <dbReference type="ARBA" id="ARBA00004123"/>
    </source>
</evidence>
<dbReference type="PROSITE" id="PS51369">
    <property type="entry name" value="TCP"/>
    <property type="match status" value="1"/>
</dbReference>
<protein>
    <recommendedName>
        <fullName evidence="7">TCP domain-containing protein</fullName>
    </recommendedName>
</protein>
<evidence type="ECO:0000256" key="4">
    <source>
        <dbReference type="ARBA" id="ARBA00023163"/>
    </source>
</evidence>
<dbReference type="PANTHER" id="PTHR31072">
    <property type="entry name" value="TRANSCRIPTION FACTOR TCP4-RELATED"/>
    <property type="match status" value="1"/>
</dbReference>
<dbReference type="Proteomes" id="UP000827721">
    <property type="component" value="Unassembled WGS sequence"/>
</dbReference>
<keyword evidence="5" id="KW-0539">Nucleus</keyword>
<dbReference type="EMBL" id="JAFEMO010000008">
    <property type="protein sequence ID" value="KAH7566395.1"/>
    <property type="molecule type" value="Genomic_DNA"/>
</dbReference>
<evidence type="ECO:0000313" key="10">
    <source>
        <dbReference type="Proteomes" id="UP000827721"/>
    </source>
</evidence>